<feature type="region of interest" description="Disordered" evidence="1">
    <location>
        <begin position="93"/>
        <end position="116"/>
    </location>
</feature>
<organism evidence="2 3">
    <name type="scientific">Colletotrichum chrysophilum</name>
    <dbReference type="NCBI Taxonomy" id="1836956"/>
    <lineage>
        <taxon>Eukaryota</taxon>
        <taxon>Fungi</taxon>
        <taxon>Dikarya</taxon>
        <taxon>Ascomycota</taxon>
        <taxon>Pezizomycotina</taxon>
        <taxon>Sordariomycetes</taxon>
        <taxon>Hypocreomycetidae</taxon>
        <taxon>Glomerellales</taxon>
        <taxon>Glomerellaceae</taxon>
        <taxon>Colletotrichum</taxon>
        <taxon>Colletotrichum gloeosporioides species complex</taxon>
    </lineage>
</organism>
<reference evidence="2" key="1">
    <citation type="submission" date="2023-01" db="EMBL/GenBank/DDBJ databases">
        <title>Colletotrichum chrysophilum M932 genome sequence.</title>
        <authorList>
            <person name="Baroncelli R."/>
        </authorList>
    </citation>
    <scope>NUCLEOTIDE SEQUENCE</scope>
    <source>
        <strain evidence="2">M932</strain>
    </source>
</reference>
<evidence type="ECO:0000313" key="2">
    <source>
        <dbReference type="EMBL" id="KAK1842823.1"/>
    </source>
</evidence>
<feature type="compositionally biased region" description="Polar residues" evidence="1">
    <location>
        <begin position="101"/>
        <end position="114"/>
    </location>
</feature>
<evidence type="ECO:0000313" key="3">
    <source>
        <dbReference type="Proteomes" id="UP001243330"/>
    </source>
</evidence>
<sequence>MRLLEGFSAFMRAGWGAAFARAATQLTPVIEVLSVPLRIAVSAFAAMDRVHGRLPSSLEVVSPSAILLPFCFLLRSRSRVILKSTPVTAHRYSTRGKRNKPQSQIRHAQSQDVPCSSRGVSVPGGLNFLQLVLPPQPFFPGLRSKLKVVRYRKPREAHDAKNSVLRTFATSNAGPRRP</sequence>
<evidence type="ECO:0000256" key="1">
    <source>
        <dbReference type="SAM" id="MobiDB-lite"/>
    </source>
</evidence>
<name>A0AAD9EC66_9PEZI</name>
<comment type="caution">
    <text evidence="2">The sequence shown here is derived from an EMBL/GenBank/DDBJ whole genome shotgun (WGS) entry which is preliminary data.</text>
</comment>
<keyword evidence="3" id="KW-1185">Reference proteome</keyword>
<accession>A0AAD9EC66</accession>
<dbReference type="EMBL" id="JAQOWY010000393">
    <property type="protein sequence ID" value="KAK1842823.1"/>
    <property type="molecule type" value="Genomic_DNA"/>
</dbReference>
<dbReference type="Proteomes" id="UP001243330">
    <property type="component" value="Unassembled WGS sequence"/>
</dbReference>
<proteinExistence type="predicted"/>
<protein>
    <submittedName>
        <fullName evidence="2">Uncharacterized protein</fullName>
    </submittedName>
</protein>
<dbReference type="AlphaFoldDB" id="A0AAD9EC66"/>
<gene>
    <name evidence="2" type="ORF">CCHR01_14568</name>
</gene>